<feature type="domain" description="Glucodextranase N-terminal" evidence="4">
    <location>
        <begin position="39"/>
        <end position="283"/>
    </location>
</feature>
<keyword evidence="6" id="KW-1185">Reference proteome</keyword>
<feature type="chain" id="PRO_5045968123" evidence="2">
    <location>
        <begin position="23"/>
        <end position="717"/>
    </location>
</feature>
<evidence type="ECO:0000259" key="4">
    <source>
        <dbReference type="Pfam" id="PF09137"/>
    </source>
</evidence>
<dbReference type="SUPFAM" id="SSF48208">
    <property type="entry name" value="Six-hairpin glycosidases"/>
    <property type="match status" value="1"/>
</dbReference>
<evidence type="ECO:0000313" key="6">
    <source>
        <dbReference type="Proteomes" id="UP001596548"/>
    </source>
</evidence>
<dbReference type="Pfam" id="PF09137">
    <property type="entry name" value="Glucodextran_N"/>
    <property type="match status" value="1"/>
</dbReference>
<reference evidence="6" key="1">
    <citation type="journal article" date="2019" name="Int. J. Syst. Evol. Microbiol.">
        <title>The Global Catalogue of Microorganisms (GCM) 10K type strain sequencing project: providing services to taxonomists for standard genome sequencing and annotation.</title>
        <authorList>
            <consortium name="The Broad Institute Genomics Platform"/>
            <consortium name="The Broad Institute Genome Sequencing Center for Infectious Disease"/>
            <person name="Wu L."/>
            <person name="Ma J."/>
        </authorList>
    </citation>
    <scope>NUCLEOTIDE SEQUENCE [LARGE SCALE GENOMIC DNA]</scope>
    <source>
        <strain evidence="6">XZYJT-10</strain>
    </source>
</reference>
<evidence type="ECO:0000256" key="2">
    <source>
        <dbReference type="SAM" id="SignalP"/>
    </source>
</evidence>
<proteinExistence type="predicted"/>
<dbReference type="Gene3D" id="1.50.10.10">
    <property type="match status" value="1"/>
</dbReference>
<dbReference type="Proteomes" id="UP001596548">
    <property type="component" value="Unassembled WGS sequence"/>
</dbReference>
<keyword evidence="2" id="KW-0732">Signal</keyword>
<dbReference type="PANTHER" id="PTHR31616:SF0">
    <property type="entry name" value="GLUCAN 1,4-ALPHA-GLUCOSIDASE"/>
    <property type="match status" value="1"/>
</dbReference>
<dbReference type="InterPro" id="IPR012341">
    <property type="entry name" value="6hp_glycosidase-like_sf"/>
</dbReference>
<protein>
    <submittedName>
        <fullName evidence="5">Glycoside hydrolase family 15 protein</fullName>
    </submittedName>
</protein>
<evidence type="ECO:0000259" key="3">
    <source>
        <dbReference type="Pfam" id="PF00723"/>
    </source>
</evidence>
<gene>
    <name evidence="5" type="ORF">ACFQS1_00370</name>
</gene>
<sequence length="717" mass="75005">MAYPWVVAALLAATTGFAPVSAAAPAAGGAGNTPRAGAAPGAPGVDEQYLPADKAGLVTSRTTTSKVWVTVQREGGLGEIFYPTIGGPSARALTFVVAGHGHATVARASKTFADDRSLSFRQTFAGAGWRLTASYVTDPARDTVLVDLSLTGRGFDLYAVYDPALANSRGGDSGSTSGGALLASDGDVASALVASPPIRAASSGFAGVSDGRTDLLADGRLDWRYSSATAGNLVQTAALARHSTLALGFGPAAATAKTTATASLRRGFGRVSRDFAYGWKHYLAGLRQPPASASPSLYRTSAMVLAASEDKANPGAYVAAPASPWAFGRDDPSGPYHLVWSRDLYQIATGLIAAGDRAGASRALDFLFDVQQRPDGSFPQNSQVDGTPVWGGLQLDEVALPIVLAYQLGRTDAATWDHVRRAADFLVGFTQDGFAAPWTPQERWENQSGYSPATIAAEIAGLVCAASLATANGADGSHYLAVADEWRAKVKQWTVTSTGPYSSKPYFLRLTKDGNPNAGTTYTIGDSGPANVDQRRVVDPSFLELVRLGVLPADDPDVRTTLPVIDAQLGVATPNGFFWHRASFDGYGEKADGSPWDYGLPDGSLITHGRAWPLLNGERGEYLLALAARGGTHGQSATVARAGARTQLATIARAAGPGRMLPEQVWDQYPPAIAPGTPTFSATPLAWTHAQYIRLAWNVQAGRVTEQPAAVAARYLP</sequence>
<feature type="region of interest" description="Disordered" evidence="1">
    <location>
        <begin position="25"/>
        <end position="44"/>
    </location>
</feature>
<dbReference type="InterPro" id="IPR011613">
    <property type="entry name" value="GH15-like"/>
</dbReference>
<feature type="signal peptide" evidence="2">
    <location>
        <begin position="1"/>
        <end position="22"/>
    </location>
</feature>
<dbReference type="PANTHER" id="PTHR31616">
    <property type="entry name" value="TREHALASE"/>
    <property type="match status" value="1"/>
</dbReference>
<keyword evidence="5" id="KW-0378">Hydrolase</keyword>
<dbReference type="GO" id="GO:0016787">
    <property type="term" value="F:hydrolase activity"/>
    <property type="evidence" value="ECO:0007669"/>
    <property type="project" value="UniProtKB-KW"/>
</dbReference>
<evidence type="ECO:0000313" key="5">
    <source>
        <dbReference type="EMBL" id="MFC7272419.1"/>
    </source>
</evidence>
<dbReference type="InterPro" id="IPR011013">
    <property type="entry name" value="Gal_mutarotase_sf_dom"/>
</dbReference>
<name>A0ABW2HHP1_9ACTN</name>
<feature type="domain" description="GH15-like" evidence="3">
    <location>
        <begin position="377"/>
        <end position="697"/>
    </location>
</feature>
<dbReference type="InterPro" id="IPR014718">
    <property type="entry name" value="GH-type_carb-bd"/>
</dbReference>
<feature type="domain" description="GH15-like" evidence="3">
    <location>
        <begin position="297"/>
        <end position="363"/>
    </location>
</feature>
<dbReference type="InterPro" id="IPR015220">
    <property type="entry name" value="Glucodextranase_N"/>
</dbReference>
<organism evidence="5 6">
    <name type="scientific">Paractinoplanes rhizophilus</name>
    <dbReference type="NCBI Taxonomy" id="1416877"/>
    <lineage>
        <taxon>Bacteria</taxon>
        <taxon>Bacillati</taxon>
        <taxon>Actinomycetota</taxon>
        <taxon>Actinomycetes</taxon>
        <taxon>Micromonosporales</taxon>
        <taxon>Micromonosporaceae</taxon>
        <taxon>Paractinoplanes</taxon>
    </lineage>
</organism>
<dbReference type="Pfam" id="PF00723">
    <property type="entry name" value="Glyco_hydro_15"/>
    <property type="match status" value="2"/>
</dbReference>
<dbReference type="EMBL" id="JBHTBJ010000001">
    <property type="protein sequence ID" value="MFC7272419.1"/>
    <property type="molecule type" value="Genomic_DNA"/>
</dbReference>
<dbReference type="InterPro" id="IPR008928">
    <property type="entry name" value="6-hairpin_glycosidase_sf"/>
</dbReference>
<dbReference type="SUPFAM" id="SSF74650">
    <property type="entry name" value="Galactose mutarotase-like"/>
    <property type="match status" value="1"/>
</dbReference>
<evidence type="ECO:0000256" key="1">
    <source>
        <dbReference type="SAM" id="MobiDB-lite"/>
    </source>
</evidence>
<accession>A0ABW2HHP1</accession>
<dbReference type="RefSeq" id="WP_378963808.1">
    <property type="nucleotide sequence ID" value="NZ_JBHTBJ010000001.1"/>
</dbReference>
<dbReference type="Gene3D" id="2.70.98.10">
    <property type="match status" value="1"/>
</dbReference>
<comment type="caution">
    <text evidence="5">The sequence shown here is derived from an EMBL/GenBank/DDBJ whole genome shotgun (WGS) entry which is preliminary data.</text>
</comment>